<feature type="signal peptide" evidence="2">
    <location>
        <begin position="1"/>
        <end position="33"/>
    </location>
</feature>
<dbReference type="EMBL" id="QTUA01000001">
    <property type="protein sequence ID" value="REF30305.1"/>
    <property type="molecule type" value="Genomic_DNA"/>
</dbReference>
<evidence type="ECO:0008006" key="5">
    <source>
        <dbReference type="Google" id="ProtNLM"/>
    </source>
</evidence>
<evidence type="ECO:0000313" key="3">
    <source>
        <dbReference type="EMBL" id="REF30305.1"/>
    </source>
</evidence>
<dbReference type="InterPro" id="IPR023346">
    <property type="entry name" value="Lysozyme-like_dom_sf"/>
</dbReference>
<organism evidence="3 4">
    <name type="scientific">Calidifontibacter indicus</name>
    <dbReference type="NCBI Taxonomy" id="419650"/>
    <lineage>
        <taxon>Bacteria</taxon>
        <taxon>Bacillati</taxon>
        <taxon>Actinomycetota</taxon>
        <taxon>Actinomycetes</taxon>
        <taxon>Micrococcales</taxon>
        <taxon>Dermacoccaceae</taxon>
        <taxon>Calidifontibacter</taxon>
    </lineage>
</organism>
<feature type="chain" id="PRO_5039494120" description="Transglycosylase-like protein with SLT domain" evidence="2">
    <location>
        <begin position="34"/>
        <end position="260"/>
    </location>
</feature>
<dbReference type="OrthoDB" id="9766277at2"/>
<gene>
    <name evidence="3" type="ORF">DFJ65_1309</name>
</gene>
<dbReference type="AlphaFoldDB" id="A0A3D9UUK6"/>
<dbReference type="SUPFAM" id="SSF53955">
    <property type="entry name" value="Lysozyme-like"/>
    <property type="match status" value="1"/>
</dbReference>
<protein>
    <recommendedName>
        <fullName evidence="5">Transglycosylase-like protein with SLT domain</fullName>
    </recommendedName>
</protein>
<evidence type="ECO:0000256" key="2">
    <source>
        <dbReference type="SAM" id="SignalP"/>
    </source>
</evidence>
<feature type="region of interest" description="Disordered" evidence="1">
    <location>
        <begin position="120"/>
        <end position="162"/>
    </location>
</feature>
<evidence type="ECO:0000313" key="4">
    <source>
        <dbReference type="Proteomes" id="UP000256253"/>
    </source>
</evidence>
<keyword evidence="4" id="KW-1185">Reference proteome</keyword>
<dbReference type="RefSeq" id="WP_147301329.1">
    <property type="nucleotide sequence ID" value="NZ_QTUA01000001.1"/>
</dbReference>
<sequence>MARRGRHYARRKPVLRPAAAATGVVALGAVAVATTDMAGAQSVGAATLRLSPQAATDQLELAPAVRDTPADVQRAIADRAQSSTSRSAQRTGYAQRAAALRAQARSAAALKRLQASVSANELREAPAQQPTAAKSDSKQGTTSTASTGRTAKAANPAPVFSGDPRSIAQSMLASYGWGRGQFGCLNNLWTKESSWQVGATNPSSGAYGIPQSLPAGKMASAGADWRTNPATQIRWGLSYIQASYGSPCGAWAHSVATNWY</sequence>
<reference evidence="3 4" key="1">
    <citation type="submission" date="2018-08" db="EMBL/GenBank/DDBJ databases">
        <title>Sequencing the genomes of 1000 actinobacteria strains.</title>
        <authorList>
            <person name="Klenk H.-P."/>
        </authorList>
    </citation>
    <scope>NUCLEOTIDE SEQUENCE [LARGE SCALE GENOMIC DNA]</scope>
    <source>
        <strain evidence="3 4">DSM 22967</strain>
    </source>
</reference>
<accession>A0A3D9UUK6</accession>
<name>A0A3D9UUK6_9MICO</name>
<evidence type="ECO:0000256" key="1">
    <source>
        <dbReference type="SAM" id="MobiDB-lite"/>
    </source>
</evidence>
<proteinExistence type="predicted"/>
<dbReference type="Proteomes" id="UP000256253">
    <property type="component" value="Unassembled WGS sequence"/>
</dbReference>
<feature type="compositionally biased region" description="Low complexity" evidence="1">
    <location>
        <begin position="140"/>
        <end position="154"/>
    </location>
</feature>
<comment type="caution">
    <text evidence="3">The sequence shown here is derived from an EMBL/GenBank/DDBJ whole genome shotgun (WGS) entry which is preliminary data.</text>
</comment>
<keyword evidence="2" id="KW-0732">Signal</keyword>